<dbReference type="Proteomes" id="UP000009319">
    <property type="component" value="Unassembled WGS sequence"/>
</dbReference>
<name>K0Q417_9HYPH</name>
<proteinExistence type="predicted"/>
<accession>K0Q417</accession>
<protein>
    <submittedName>
        <fullName evidence="1">Uncharacterized protein</fullName>
    </submittedName>
</protein>
<evidence type="ECO:0000313" key="1">
    <source>
        <dbReference type="EMBL" id="CCM79197.1"/>
    </source>
</evidence>
<comment type="caution">
    <text evidence="1">The sequence shown here is derived from an EMBL/GenBank/DDBJ whole genome shotgun (WGS) entry which is preliminary data.</text>
</comment>
<dbReference type="EMBL" id="CANI01000043">
    <property type="protein sequence ID" value="CCM79197.1"/>
    <property type="molecule type" value="Genomic_DNA"/>
</dbReference>
<dbReference type="AlphaFoldDB" id="K0Q417"/>
<dbReference type="RefSeq" id="WP_007536259.1">
    <property type="nucleotide sequence ID" value="NZ_HF536773.1"/>
</dbReference>
<sequence length="96" mass="10322">MAGEVPVSISPMDVGFEGNTGRYRHADSVEDLAAILLSDRWDWSNVPSFHHAPVPTLEAPEFYTDAANARAAFVVAAHEAGVQILPDDATKMLKAS</sequence>
<dbReference type="Pfam" id="PF06169">
    <property type="entry name" value="DUF982"/>
    <property type="match status" value="1"/>
</dbReference>
<evidence type="ECO:0000313" key="2">
    <source>
        <dbReference type="Proteomes" id="UP000009319"/>
    </source>
</evidence>
<dbReference type="eggNOG" id="ENOG50314HG">
    <property type="taxonomic scope" value="Bacteria"/>
</dbReference>
<reference evidence="1 2" key="1">
    <citation type="journal article" date="2013" name="Genome Announc.">
        <title>Draft Genome Sequence of Rhizobium mesoamericanum STM3625, a Nitrogen-Fixing Symbiont of Mimosa pudica Isolated in French Guiana (South America).</title>
        <authorList>
            <person name="Moulin L."/>
            <person name="Mornico D."/>
            <person name="Melkonian R."/>
            <person name="Klonowska A."/>
        </authorList>
    </citation>
    <scope>NUCLEOTIDE SEQUENCE [LARGE SCALE GENOMIC DNA]</scope>
    <source>
        <strain evidence="1 2">STM3625</strain>
    </source>
</reference>
<dbReference type="Gene3D" id="6.10.250.730">
    <property type="match status" value="1"/>
</dbReference>
<keyword evidence="2" id="KW-1185">Reference proteome</keyword>
<dbReference type="InterPro" id="IPR010385">
    <property type="entry name" value="DUF982"/>
</dbReference>
<gene>
    <name evidence="1" type="ORF">BN77_p10448</name>
</gene>
<dbReference type="HOGENOM" id="CLU_153231_0_0_5"/>
<organism evidence="1 2">
    <name type="scientific">Rhizobium mesoamericanum STM3625</name>
    <dbReference type="NCBI Taxonomy" id="1211777"/>
    <lineage>
        <taxon>Bacteria</taxon>
        <taxon>Pseudomonadati</taxon>
        <taxon>Pseudomonadota</taxon>
        <taxon>Alphaproteobacteria</taxon>
        <taxon>Hyphomicrobiales</taxon>
        <taxon>Rhizobiaceae</taxon>
        <taxon>Rhizobium/Agrobacterium group</taxon>
        <taxon>Rhizobium</taxon>
    </lineage>
</organism>